<dbReference type="SUPFAM" id="SSF51735">
    <property type="entry name" value="NAD(P)-binding Rossmann-fold domains"/>
    <property type="match status" value="1"/>
</dbReference>
<dbReference type="InterPro" id="IPR002204">
    <property type="entry name" value="3-OH-isobutyrate_DH-rel_CS"/>
</dbReference>
<accession>A0A7S2V669</accession>
<keyword evidence="2" id="KW-0560">Oxidoreductase</keyword>
<dbReference type="InterPro" id="IPR051265">
    <property type="entry name" value="HIBADH-related_NP60_sf"/>
</dbReference>
<feature type="active site" evidence="4">
    <location>
        <position position="207"/>
    </location>
</feature>
<evidence type="ECO:0000256" key="2">
    <source>
        <dbReference type="ARBA" id="ARBA00023002"/>
    </source>
</evidence>
<organism evidence="7">
    <name type="scientific">Fibrocapsa japonica</name>
    <dbReference type="NCBI Taxonomy" id="94617"/>
    <lineage>
        <taxon>Eukaryota</taxon>
        <taxon>Sar</taxon>
        <taxon>Stramenopiles</taxon>
        <taxon>Ochrophyta</taxon>
        <taxon>Raphidophyceae</taxon>
        <taxon>Chattonellales</taxon>
        <taxon>Chattonellaceae</taxon>
        <taxon>Fibrocapsa</taxon>
    </lineage>
</organism>
<dbReference type="SUPFAM" id="SSF48179">
    <property type="entry name" value="6-phosphogluconate dehydrogenase C-terminal domain-like"/>
    <property type="match status" value="1"/>
</dbReference>
<evidence type="ECO:0000259" key="6">
    <source>
        <dbReference type="Pfam" id="PF14833"/>
    </source>
</evidence>
<reference evidence="7" key="1">
    <citation type="submission" date="2021-01" db="EMBL/GenBank/DDBJ databases">
        <authorList>
            <person name="Corre E."/>
            <person name="Pelletier E."/>
            <person name="Niang G."/>
            <person name="Scheremetjew M."/>
            <person name="Finn R."/>
            <person name="Kale V."/>
            <person name="Holt S."/>
            <person name="Cochrane G."/>
            <person name="Meng A."/>
            <person name="Brown T."/>
            <person name="Cohen L."/>
        </authorList>
    </citation>
    <scope>NUCLEOTIDE SEQUENCE</scope>
    <source>
        <strain evidence="7">CCMP1661</strain>
    </source>
</reference>
<dbReference type="Pfam" id="PF03446">
    <property type="entry name" value="NAD_binding_2"/>
    <property type="match status" value="1"/>
</dbReference>
<dbReference type="InterPro" id="IPR008927">
    <property type="entry name" value="6-PGluconate_DH-like_C_sf"/>
</dbReference>
<evidence type="ECO:0000256" key="4">
    <source>
        <dbReference type="PIRSR" id="PIRSR000103-1"/>
    </source>
</evidence>
<dbReference type="Pfam" id="PF14833">
    <property type="entry name" value="NAD_binding_11"/>
    <property type="match status" value="1"/>
</dbReference>
<feature type="domain" description="3-hydroxyisobutyrate dehydrogenase-like NAD-binding" evidence="6">
    <location>
        <begin position="201"/>
        <end position="318"/>
    </location>
</feature>
<dbReference type="AlphaFoldDB" id="A0A7S2V669"/>
<evidence type="ECO:0000256" key="1">
    <source>
        <dbReference type="ARBA" id="ARBA00007598"/>
    </source>
</evidence>
<dbReference type="Gene3D" id="1.10.1040.10">
    <property type="entry name" value="N-(1-d-carboxylethyl)-l-norvaline Dehydrogenase, domain 2"/>
    <property type="match status" value="1"/>
</dbReference>
<dbReference type="GO" id="GO:0051287">
    <property type="term" value="F:NAD binding"/>
    <property type="evidence" value="ECO:0007669"/>
    <property type="project" value="InterPro"/>
</dbReference>
<dbReference type="InterPro" id="IPR029154">
    <property type="entry name" value="HIBADH-like_NADP-bd"/>
</dbReference>
<dbReference type="PANTHER" id="PTHR43580:SF2">
    <property type="entry name" value="CYTOKINE-LIKE NUCLEAR FACTOR N-PAC"/>
    <property type="match status" value="1"/>
</dbReference>
<evidence type="ECO:0000256" key="3">
    <source>
        <dbReference type="ARBA" id="ARBA00023027"/>
    </source>
</evidence>
<dbReference type="PROSITE" id="PS00895">
    <property type="entry name" value="3_HYDROXYISOBUT_DH"/>
    <property type="match status" value="1"/>
</dbReference>
<dbReference type="InterPro" id="IPR013328">
    <property type="entry name" value="6PGD_dom2"/>
</dbReference>
<evidence type="ECO:0000313" key="7">
    <source>
        <dbReference type="EMBL" id="CAD9873911.1"/>
    </source>
</evidence>
<dbReference type="EMBL" id="HBHR01022504">
    <property type="protein sequence ID" value="CAD9873911.1"/>
    <property type="molecule type" value="Transcribed_RNA"/>
</dbReference>
<dbReference type="InterPro" id="IPR006115">
    <property type="entry name" value="6PGDH_NADP-bd"/>
</dbReference>
<proteinExistence type="inferred from homology"/>
<keyword evidence="3" id="KW-0520">NAD</keyword>
<sequence length="324" mass="34433">MIRRLSSRAVCDVPRTVLRQAALSMSSQSSGKFGFVGLGIMGQGMAANLLKSGRDLVVWNRSEEKCQQLAEVAKECGQTVEIMNCAGKVVESTDVTFSMLSTPEAARSVFYGPGGVQEALSAGKMLVDCATLTPEDMVEFSAATGEKGAKFLEAPVSGSKVPAETGTLIFLASGDQDTYNQVLPELDVMGKASFFLGEKAGKGTEMKLAVNMIMGTMLASLAEGMNLVKKAGLKEEDLLDILDLGAMANPMFKLKGPTMIKGAYPANFPLKHAQKDMRFALKLGDELGAPLPAAAAANEEYIRARVHADDDFAAVMEAIRDSKS</sequence>
<dbReference type="GO" id="GO:0016491">
    <property type="term" value="F:oxidoreductase activity"/>
    <property type="evidence" value="ECO:0007669"/>
    <property type="project" value="UniProtKB-KW"/>
</dbReference>
<gene>
    <name evidence="7" type="ORF">FJAP1339_LOCUS11507</name>
</gene>
<name>A0A7S2V669_9STRA</name>
<comment type="similarity">
    <text evidence="1">Belongs to the HIBADH-related family. NP60 subfamily.</text>
</comment>
<feature type="domain" description="6-phosphogluconate dehydrogenase NADP-binding" evidence="5">
    <location>
        <begin position="32"/>
        <end position="197"/>
    </location>
</feature>
<dbReference type="PANTHER" id="PTHR43580">
    <property type="entry name" value="OXIDOREDUCTASE GLYR1-RELATED"/>
    <property type="match status" value="1"/>
</dbReference>
<dbReference type="GO" id="GO:0050661">
    <property type="term" value="F:NADP binding"/>
    <property type="evidence" value="ECO:0007669"/>
    <property type="project" value="InterPro"/>
</dbReference>
<dbReference type="InterPro" id="IPR015815">
    <property type="entry name" value="HIBADH-related"/>
</dbReference>
<dbReference type="InterPro" id="IPR036291">
    <property type="entry name" value="NAD(P)-bd_dom_sf"/>
</dbReference>
<dbReference type="PIRSF" id="PIRSF000103">
    <property type="entry name" value="HIBADH"/>
    <property type="match status" value="1"/>
</dbReference>
<evidence type="ECO:0000259" key="5">
    <source>
        <dbReference type="Pfam" id="PF03446"/>
    </source>
</evidence>
<dbReference type="Gene3D" id="3.40.50.720">
    <property type="entry name" value="NAD(P)-binding Rossmann-like Domain"/>
    <property type="match status" value="1"/>
</dbReference>
<evidence type="ECO:0008006" key="8">
    <source>
        <dbReference type="Google" id="ProtNLM"/>
    </source>
</evidence>
<protein>
    <recommendedName>
        <fullName evidence="8">6-phosphogluconate dehydrogenase NADP-binding domain-containing protein</fullName>
    </recommendedName>
</protein>